<feature type="domain" description="Double jelly roll-like" evidence="1">
    <location>
        <begin position="105"/>
        <end position="201"/>
    </location>
</feature>
<evidence type="ECO:0000259" key="1">
    <source>
        <dbReference type="Pfam" id="PF21738"/>
    </source>
</evidence>
<protein>
    <recommendedName>
        <fullName evidence="1">Double jelly roll-like domain-containing protein</fullName>
    </recommendedName>
</protein>
<comment type="caution">
    <text evidence="2">The sequence shown here is derived from an EMBL/GenBank/DDBJ whole genome shotgun (WGS) entry which is preliminary data.</text>
</comment>
<dbReference type="EMBL" id="CAVLGL010000095">
    <property type="protein sequence ID" value="CAK1597555.1"/>
    <property type="molecule type" value="Genomic_DNA"/>
</dbReference>
<evidence type="ECO:0000313" key="2">
    <source>
        <dbReference type="EMBL" id="CAK1597555.1"/>
    </source>
</evidence>
<gene>
    <name evidence="2" type="ORF">PARMNEM_LOCUS16743</name>
</gene>
<name>A0AAV1LRN5_9NEOP</name>
<dbReference type="PANTHER" id="PTHR36159">
    <property type="entry name" value="PROTEIN CBG23766"/>
    <property type="match status" value="1"/>
</dbReference>
<accession>A0AAV1LRN5</accession>
<dbReference type="PANTHER" id="PTHR36159:SF1">
    <property type="entry name" value="RETROVIRUS-RELATED POL POLYPROTEIN FROM TRANSPOSON 412-LIKE PROTEIN"/>
    <property type="match status" value="1"/>
</dbReference>
<sequence length="206" mass="24447">MNILQINDLPNFDTSIENYEVHSYNPYNNSFRENDEIRIPIHQQDIYVLPSASSIYIEGRAKLFSKDGNQIKKSVTFSNNPIMFLFQDIRYEINGIEIDRIKNADIQRIQWRVPHVKVSDRERLKLLKHLERDKPIEMAFRNWDLYEYPLLPTATNHSWSIKTASQLEKPRYVIFCLQTNRKNQEMKDCSVFDHCGPLSNIVRKLT</sequence>
<dbReference type="InterPro" id="IPR049512">
    <property type="entry name" value="DJR-like_dom"/>
</dbReference>
<dbReference type="AlphaFoldDB" id="A0AAV1LRN5"/>
<dbReference type="Proteomes" id="UP001314205">
    <property type="component" value="Unassembled WGS sequence"/>
</dbReference>
<organism evidence="2 3">
    <name type="scientific">Parnassius mnemosyne</name>
    <name type="common">clouded apollo</name>
    <dbReference type="NCBI Taxonomy" id="213953"/>
    <lineage>
        <taxon>Eukaryota</taxon>
        <taxon>Metazoa</taxon>
        <taxon>Ecdysozoa</taxon>
        <taxon>Arthropoda</taxon>
        <taxon>Hexapoda</taxon>
        <taxon>Insecta</taxon>
        <taxon>Pterygota</taxon>
        <taxon>Neoptera</taxon>
        <taxon>Endopterygota</taxon>
        <taxon>Lepidoptera</taxon>
        <taxon>Glossata</taxon>
        <taxon>Ditrysia</taxon>
        <taxon>Papilionoidea</taxon>
        <taxon>Papilionidae</taxon>
        <taxon>Parnassiinae</taxon>
        <taxon>Parnassini</taxon>
        <taxon>Parnassius</taxon>
        <taxon>Driopa</taxon>
    </lineage>
</organism>
<keyword evidence="3" id="KW-1185">Reference proteome</keyword>
<proteinExistence type="predicted"/>
<evidence type="ECO:0000313" key="3">
    <source>
        <dbReference type="Proteomes" id="UP001314205"/>
    </source>
</evidence>
<reference evidence="2 3" key="1">
    <citation type="submission" date="2023-11" db="EMBL/GenBank/DDBJ databases">
        <authorList>
            <person name="Hedman E."/>
            <person name="Englund M."/>
            <person name="Stromberg M."/>
            <person name="Nyberg Akerstrom W."/>
            <person name="Nylinder S."/>
            <person name="Jareborg N."/>
            <person name="Kallberg Y."/>
            <person name="Kronander E."/>
        </authorList>
    </citation>
    <scope>NUCLEOTIDE SEQUENCE [LARGE SCALE GENOMIC DNA]</scope>
</reference>
<dbReference type="Pfam" id="PF21738">
    <property type="entry name" value="DJR-like_dom"/>
    <property type="match status" value="1"/>
</dbReference>